<dbReference type="InterPro" id="IPR014327">
    <property type="entry name" value="RNA_pol_sigma70_bacteroid"/>
</dbReference>
<evidence type="ECO:0000256" key="3">
    <source>
        <dbReference type="ARBA" id="ARBA00023082"/>
    </source>
</evidence>
<keyword evidence="4" id="KW-0804">Transcription</keyword>
<evidence type="ECO:0000256" key="4">
    <source>
        <dbReference type="ARBA" id="ARBA00023163"/>
    </source>
</evidence>
<dbReference type="InterPro" id="IPR013325">
    <property type="entry name" value="RNA_pol_sigma_r2"/>
</dbReference>
<comment type="similarity">
    <text evidence="1">Belongs to the sigma-70 factor family. ECF subfamily.</text>
</comment>
<feature type="domain" description="RNA polymerase sigma-70 region 2" evidence="5">
    <location>
        <begin position="31"/>
        <end position="97"/>
    </location>
</feature>
<dbReference type="Gene3D" id="1.10.1740.10">
    <property type="match status" value="1"/>
</dbReference>
<dbReference type="InterPro" id="IPR036388">
    <property type="entry name" value="WH-like_DNA-bd_sf"/>
</dbReference>
<gene>
    <name evidence="7" type="primary">sigW_77</name>
    <name evidence="7" type="ORF">SDC9_117997</name>
</gene>
<evidence type="ECO:0000256" key="1">
    <source>
        <dbReference type="ARBA" id="ARBA00010641"/>
    </source>
</evidence>
<dbReference type="InterPro" id="IPR014284">
    <property type="entry name" value="RNA_pol_sigma-70_dom"/>
</dbReference>
<dbReference type="InterPro" id="IPR013324">
    <property type="entry name" value="RNA_pol_sigma_r3/r4-like"/>
</dbReference>
<dbReference type="EMBL" id="VSSQ01023860">
    <property type="protein sequence ID" value="MPM71034.1"/>
    <property type="molecule type" value="Genomic_DNA"/>
</dbReference>
<dbReference type="PANTHER" id="PTHR43133:SF46">
    <property type="entry name" value="RNA POLYMERASE SIGMA-70 FACTOR ECF SUBFAMILY"/>
    <property type="match status" value="1"/>
</dbReference>
<protein>
    <submittedName>
        <fullName evidence="7">ECF RNA polymerase sigma factor SigW</fullName>
    </submittedName>
</protein>
<dbReference type="NCBIfam" id="TIGR02985">
    <property type="entry name" value="Sig70_bacteroi1"/>
    <property type="match status" value="1"/>
</dbReference>
<dbReference type="GO" id="GO:0003677">
    <property type="term" value="F:DNA binding"/>
    <property type="evidence" value="ECO:0007669"/>
    <property type="project" value="InterPro"/>
</dbReference>
<organism evidence="7">
    <name type="scientific">bioreactor metagenome</name>
    <dbReference type="NCBI Taxonomy" id="1076179"/>
    <lineage>
        <taxon>unclassified sequences</taxon>
        <taxon>metagenomes</taxon>
        <taxon>ecological metagenomes</taxon>
    </lineage>
</organism>
<dbReference type="AlphaFoldDB" id="A0A645C8P1"/>
<dbReference type="PANTHER" id="PTHR43133">
    <property type="entry name" value="RNA POLYMERASE ECF-TYPE SIGMA FACTO"/>
    <property type="match status" value="1"/>
</dbReference>
<accession>A0A645C8P1</accession>
<dbReference type="Gene3D" id="1.10.10.10">
    <property type="entry name" value="Winged helix-like DNA-binding domain superfamily/Winged helix DNA-binding domain"/>
    <property type="match status" value="1"/>
</dbReference>
<dbReference type="Pfam" id="PF04542">
    <property type="entry name" value="Sigma70_r2"/>
    <property type="match status" value="1"/>
</dbReference>
<dbReference type="SUPFAM" id="SSF88659">
    <property type="entry name" value="Sigma3 and sigma4 domains of RNA polymerase sigma factors"/>
    <property type="match status" value="1"/>
</dbReference>
<evidence type="ECO:0000259" key="5">
    <source>
        <dbReference type="Pfam" id="PF04542"/>
    </source>
</evidence>
<dbReference type="GO" id="GO:0006352">
    <property type="term" value="P:DNA-templated transcription initiation"/>
    <property type="evidence" value="ECO:0007669"/>
    <property type="project" value="InterPro"/>
</dbReference>
<dbReference type="Pfam" id="PF08281">
    <property type="entry name" value="Sigma70_r4_2"/>
    <property type="match status" value="1"/>
</dbReference>
<reference evidence="7" key="1">
    <citation type="submission" date="2019-08" db="EMBL/GenBank/DDBJ databases">
        <authorList>
            <person name="Kucharzyk K."/>
            <person name="Murdoch R.W."/>
            <person name="Higgins S."/>
            <person name="Loffler F."/>
        </authorList>
    </citation>
    <scope>NUCLEOTIDE SEQUENCE</scope>
</reference>
<dbReference type="NCBIfam" id="TIGR02937">
    <property type="entry name" value="sigma70-ECF"/>
    <property type="match status" value="1"/>
</dbReference>
<keyword evidence="3" id="KW-0731">Sigma factor</keyword>
<dbReference type="InterPro" id="IPR039425">
    <property type="entry name" value="RNA_pol_sigma-70-like"/>
</dbReference>
<comment type="caution">
    <text evidence="7">The sequence shown here is derived from an EMBL/GenBank/DDBJ whole genome shotgun (WGS) entry which is preliminary data.</text>
</comment>
<dbReference type="InterPro" id="IPR007627">
    <property type="entry name" value="RNA_pol_sigma70_r2"/>
</dbReference>
<sequence length="188" mass="22661">MGKKFPDYVRNEDHALFLLIKKRDKEAFAVIYQKYHRYLYSLALKYLKDTQLAEDAVQHIFVKLWETTQNIEIEINLKNYLYTMIKNYILNQFRNNRESISLSYMNAQTEIAKGEDFEEKLEERELHDFLYKGIDKLPPQKREICKLKLEARLSNLEIADRMGISIHTVKSHYQESIKILRNYFQEIE</sequence>
<keyword evidence="2" id="KW-0805">Transcription regulation</keyword>
<feature type="domain" description="RNA polymerase sigma factor 70 region 4 type 2" evidence="6">
    <location>
        <begin position="134"/>
        <end position="176"/>
    </location>
</feature>
<proteinExistence type="inferred from homology"/>
<dbReference type="SUPFAM" id="SSF88946">
    <property type="entry name" value="Sigma2 domain of RNA polymerase sigma factors"/>
    <property type="match status" value="1"/>
</dbReference>
<evidence type="ECO:0000259" key="6">
    <source>
        <dbReference type="Pfam" id="PF08281"/>
    </source>
</evidence>
<name>A0A645C8P1_9ZZZZ</name>
<dbReference type="GO" id="GO:0016987">
    <property type="term" value="F:sigma factor activity"/>
    <property type="evidence" value="ECO:0007669"/>
    <property type="project" value="UniProtKB-KW"/>
</dbReference>
<evidence type="ECO:0000313" key="7">
    <source>
        <dbReference type="EMBL" id="MPM71034.1"/>
    </source>
</evidence>
<evidence type="ECO:0000256" key="2">
    <source>
        <dbReference type="ARBA" id="ARBA00023015"/>
    </source>
</evidence>
<dbReference type="InterPro" id="IPR013249">
    <property type="entry name" value="RNA_pol_sigma70_r4_t2"/>
</dbReference>